<dbReference type="PROSITE" id="PS00166">
    <property type="entry name" value="ENOYL_COA_HYDRATASE"/>
    <property type="match status" value="1"/>
</dbReference>
<evidence type="ECO:0000313" key="4">
    <source>
        <dbReference type="EMBL" id="AEB95796.1"/>
    </source>
</evidence>
<keyword evidence="2" id="KW-0456">Lyase</keyword>
<reference evidence="4 5" key="1">
    <citation type="journal article" date="2011" name="J. Bacteriol.">
        <title>Complete genome sequence of Metallosphaera cuprina, a metal sulfide-oxidizing archaeon from a hot spring.</title>
        <authorList>
            <person name="Liu L.J."/>
            <person name="You X.Y."/>
            <person name="Zheng H."/>
            <person name="Wang S."/>
            <person name="Jiang C.Y."/>
            <person name="Liu S.J."/>
        </authorList>
    </citation>
    <scope>NUCLEOTIDE SEQUENCE [LARGE SCALE GENOMIC DNA]</scope>
    <source>
        <strain evidence="4 5">Ar-4</strain>
    </source>
</reference>
<keyword evidence="5" id="KW-1185">Reference proteome</keyword>
<dbReference type="CDD" id="cd06558">
    <property type="entry name" value="crotonase-like"/>
    <property type="match status" value="1"/>
</dbReference>
<dbReference type="GO" id="GO:0006635">
    <property type="term" value="P:fatty acid beta-oxidation"/>
    <property type="evidence" value="ECO:0007669"/>
    <property type="project" value="TreeGrafter"/>
</dbReference>
<gene>
    <name evidence="4" type="ordered locus">Mcup_1693</name>
</gene>
<evidence type="ECO:0000256" key="2">
    <source>
        <dbReference type="ARBA" id="ARBA00023239"/>
    </source>
</evidence>
<dbReference type="Gene3D" id="3.90.226.10">
    <property type="entry name" value="2-enoyl-CoA Hydratase, Chain A, domain 1"/>
    <property type="match status" value="1"/>
</dbReference>
<dbReference type="InterPro" id="IPR029045">
    <property type="entry name" value="ClpP/crotonase-like_dom_sf"/>
</dbReference>
<organism evidence="4 5">
    <name type="scientific">Metallosphaera cuprina (strain Ar-4)</name>
    <dbReference type="NCBI Taxonomy" id="1006006"/>
    <lineage>
        <taxon>Archaea</taxon>
        <taxon>Thermoproteota</taxon>
        <taxon>Thermoprotei</taxon>
        <taxon>Sulfolobales</taxon>
        <taxon>Sulfolobaceae</taxon>
        <taxon>Metallosphaera</taxon>
    </lineage>
</organism>
<dbReference type="FunFam" id="3.90.226.10:FF:000009">
    <property type="entry name" value="Carnitinyl-CoA dehydratase"/>
    <property type="match status" value="1"/>
</dbReference>
<dbReference type="KEGG" id="mcn:Mcup_1693"/>
<dbReference type="Pfam" id="PF00378">
    <property type="entry name" value="ECH_1"/>
    <property type="match status" value="1"/>
</dbReference>
<dbReference type="PANTHER" id="PTHR11941:SF54">
    <property type="entry name" value="ENOYL-COA HYDRATASE, MITOCHONDRIAL"/>
    <property type="match status" value="1"/>
</dbReference>
<proteinExistence type="inferred from homology"/>
<evidence type="ECO:0000313" key="5">
    <source>
        <dbReference type="Proteomes" id="UP000007812"/>
    </source>
</evidence>
<comment type="similarity">
    <text evidence="1 3">Belongs to the enoyl-CoA hydratase/isomerase family.</text>
</comment>
<name>F4G0A9_METCR</name>
<dbReference type="FunFam" id="1.10.12.10:FF:000001">
    <property type="entry name" value="Probable enoyl-CoA hydratase, mitochondrial"/>
    <property type="match status" value="1"/>
</dbReference>
<dbReference type="PANTHER" id="PTHR11941">
    <property type="entry name" value="ENOYL-COA HYDRATASE-RELATED"/>
    <property type="match status" value="1"/>
</dbReference>
<dbReference type="Proteomes" id="UP000007812">
    <property type="component" value="Chromosome"/>
</dbReference>
<dbReference type="Gene3D" id="1.10.12.10">
    <property type="entry name" value="Lyase 2-enoyl-coa Hydratase, Chain A, domain 2"/>
    <property type="match status" value="1"/>
</dbReference>
<dbReference type="GO" id="GO:0016836">
    <property type="term" value="F:hydro-lyase activity"/>
    <property type="evidence" value="ECO:0007669"/>
    <property type="project" value="UniProtKB-ARBA"/>
</dbReference>
<dbReference type="SUPFAM" id="SSF52096">
    <property type="entry name" value="ClpP/crotonase"/>
    <property type="match status" value="1"/>
</dbReference>
<evidence type="ECO:0000256" key="3">
    <source>
        <dbReference type="RuleBase" id="RU003707"/>
    </source>
</evidence>
<dbReference type="EMBL" id="CP002656">
    <property type="protein sequence ID" value="AEB95796.1"/>
    <property type="molecule type" value="Genomic_DNA"/>
</dbReference>
<dbReference type="InterPro" id="IPR001753">
    <property type="entry name" value="Enoyl-CoA_hydra/iso"/>
</dbReference>
<dbReference type="OrthoDB" id="27846at2157"/>
<dbReference type="RefSeq" id="WP_013738294.1">
    <property type="nucleotide sequence ID" value="NC_015435.1"/>
</dbReference>
<dbReference type="PATRIC" id="fig|1006006.8.peg.1699"/>
<sequence>MNTIILEQENDIGIIKLNRPDKLNAINMEMVYDIVQALSTLRNSVKAVIITGNGKAFSAGADVREMMNMPLESVVREGHMPLWDAMRSFRKPIIAALNGTTAGGGLELAMACDLIVSAESARLGQPEINLGIIPGAGGTQRLTRSVGKYRAMELVLTGKLISAWEAYRMGLVTKVVPDEALMSEVKRMAKEIAHKSGFSVELGKEAVNKALETTLQQGLDLERRNFYMALVSDDGKEGMKAFIEKRKPVWKS</sequence>
<dbReference type="HOGENOM" id="CLU_009834_7_6_2"/>
<evidence type="ECO:0000256" key="1">
    <source>
        <dbReference type="ARBA" id="ARBA00005254"/>
    </source>
</evidence>
<dbReference type="GeneID" id="10493882"/>
<dbReference type="AlphaFoldDB" id="F4G0A9"/>
<dbReference type="STRING" id="1006006.Mcup_1693"/>
<dbReference type="eggNOG" id="arCOG00239">
    <property type="taxonomic scope" value="Archaea"/>
</dbReference>
<protein>
    <submittedName>
        <fullName evidence="4">Crotonyl-CoA hydratase</fullName>
    </submittedName>
</protein>
<accession>F4G0A9</accession>
<dbReference type="InterPro" id="IPR018376">
    <property type="entry name" value="Enoyl-CoA_hyd/isom_CS"/>
</dbReference>
<dbReference type="InterPro" id="IPR014748">
    <property type="entry name" value="Enoyl-CoA_hydra_C"/>
</dbReference>